<feature type="chain" id="PRO_5047203929" evidence="2">
    <location>
        <begin position="20"/>
        <end position="407"/>
    </location>
</feature>
<accession>A0ABQ3X1X0</accession>
<keyword evidence="4" id="KW-0378">Hydrolase</keyword>
<keyword evidence="5" id="KW-1185">Reference proteome</keyword>
<dbReference type="InterPro" id="IPR036514">
    <property type="entry name" value="SGNH_hydro_sf"/>
</dbReference>
<dbReference type="Gene3D" id="3.40.50.1110">
    <property type="entry name" value="SGNH hydrolase"/>
    <property type="match status" value="1"/>
</dbReference>
<dbReference type="SUPFAM" id="SSF52266">
    <property type="entry name" value="SGNH hydrolase"/>
    <property type="match status" value="1"/>
</dbReference>
<name>A0ABQ3X1X0_9ACTN</name>
<dbReference type="EMBL" id="BOMG01000021">
    <property type="protein sequence ID" value="GID52516.1"/>
    <property type="molecule type" value="Genomic_DNA"/>
</dbReference>
<dbReference type="Pfam" id="PF13472">
    <property type="entry name" value="Lipase_GDSL_2"/>
    <property type="match status" value="1"/>
</dbReference>
<keyword evidence="2" id="KW-0732">Signal</keyword>
<dbReference type="Proteomes" id="UP000612282">
    <property type="component" value="Unassembled WGS sequence"/>
</dbReference>
<feature type="region of interest" description="Disordered" evidence="1">
    <location>
        <begin position="16"/>
        <end position="43"/>
    </location>
</feature>
<protein>
    <submittedName>
        <fullName evidence="4">SGNH hydrolase</fullName>
    </submittedName>
</protein>
<proteinExistence type="predicted"/>
<evidence type="ECO:0000259" key="3">
    <source>
        <dbReference type="Pfam" id="PF13472"/>
    </source>
</evidence>
<comment type="caution">
    <text evidence="4">The sequence shown here is derived from an EMBL/GenBank/DDBJ whole genome shotgun (WGS) entry which is preliminary data.</text>
</comment>
<sequence>MRRAAWLSVLLTAGCSAPAAQPPASPEPSVSAQSMKQAAEEQDVRPWVGTWGTAVESGGRSFEKHTLRQIVHTSIGGGAARIRLTNEFGTRPLVVGAVRLARPVSGGTIDPATDRAVTFGGRTSVTIPVGETAVSDEVSFEVPADGDVAVSTWLPSVTGPSTRHGIAVQHNYVAGGDQASAPKLSGIRTESSWFFLSGLDVRSDGGAVVAFGASITDGLGSRFGANVRWPDLLSDRLRKAGHEVGVLNAGISGNRFTADDRGESGVNRFERDVLSRPGVRWVIISDDALNDLGAADPPSVSRLTGTLRDLTARAHAAGVRVICSTLTPYQGAGYWSARGEAGRAEINAFIRSGGSGCDFVLDQAAATQDPSAPTRFRREFDSGDHLHPSAAGFQAIADAADLSWFTG</sequence>
<evidence type="ECO:0000256" key="2">
    <source>
        <dbReference type="SAM" id="SignalP"/>
    </source>
</evidence>
<feature type="domain" description="SGNH hydrolase-type esterase" evidence="3">
    <location>
        <begin position="210"/>
        <end position="395"/>
    </location>
</feature>
<evidence type="ECO:0000313" key="5">
    <source>
        <dbReference type="Proteomes" id="UP000612282"/>
    </source>
</evidence>
<gene>
    <name evidence="4" type="ORF">Aco03nite_009200</name>
</gene>
<dbReference type="PANTHER" id="PTHR43784:SF2">
    <property type="entry name" value="GDSL-LIKE LIPASE_ACYLHYDROLASE, PUTATIVE (AFU_ORTHOLOGUE AFUA_2G00820)-RELATED"/>
    <property type="match status" value="1"/>
</dbReference>
<dbReference type="InterPro" id="IPR013830">
    <property type="entry name" value="SGNH_hydro"/>
</dbReference>
<evidence type="ECO:0000256" key="1">
    <source>
        <dbReference type="SAM" id="MobiDB-lite"/>
    </source>
</evidence>
<dbReference type="InterPro" id="IPR053140">
    <property type="entry name" value="GDSL_Rv0518-like"/>
</dbReference>
<dbReference type="PROSITE" id="PS51257">
    <property type="entry name" value="PROKAR_LIPOPROTEIN"/>
    <property type="match status" value="1"/>
</dbReference>
<reference evidence="4 5" key="1">
    <citation type="submission" date="2021-01" db="EMBL/GenBank/DDBJ databases">
        <title>Whole genome shotgun sequence of Actinoplanes couchii NBRC 106145.</title>
        <authorList>
            <person name="Komaki H."/>
            <person name="Tamura T."/>
        </authorList>
    </citation>
    <scope>NUCLEOTIDE SEQUENCE [LARGE SCALE GENOMIC DNA]</scope>
    <source>
        <strain evidence="4 5">NBRC 106145</strain>
    </source>
</reference>
<evidence type="ECO:0000313" key="4">
    <source>
        <dbReference type="EMBL" id="GID52516.1"/>
    </source>
</evidence>
<dbReference type="PANTHER" id="PTHR43784">
    <property type="entry name" value="GDSL-LIKE LIPASE/ACYLHYDROLASE, PUTATIVE (AFU_ORTHOLOGUE AFUA_2G00820)-RELATED"/>
    <property type="match status" value="1"/>
</dbReference>
<feature type="signal peptide" evidence="2">
    <location>
        <begin position="1"/>
        <end position="19"/>
    </location>
</feature>
<organism evidence="4 5">
    <name type="scientific">Actinoplanes couchii</name>
    <dbReference type="NCBI Taxonomy" id="403638"/>
    <lineage>
        <taxon>Bacteria</taxon>
        <taxon>Bacillati</taxon>
        <taxon>Actinomycetota</taxon>
        <taxon>Actinomycetes</taxon>
        <taxon>Micromonosporales</taxon>
        <taxon>Micromonosporaceae</taxon>
        <taxon>Actinoplanes</taxon>
    </lineage>
</organism>
<dbReference type="GO" id="GO:0016787">
    <property type="term" value="F:hydrolase activity"/>
    <property type="evidence" value="ECO:0007669"/>
    <property type="project" value="UniProtKB-KW"/>
</dbReference>